<dbReference type="OrthoDB" id="8057317at2759"/>
<sequence length="159" mass="19371">MLNILKIWKRKEHFSNKYFSICVALASWNYITNNNWSINSLESNNFNRHEQLEEVETTQELEYTQSLYDKECQSNKQEPLRRMRCASRLPMNTLKANLFKRRQIAYDGDRRRLRQLMKRINVNPPPWKDASELWLEVDVVERQIEEFENDMAEMQMEYE</sequence>
<evidence type="ECO:0000313" key="1">
    <source>
        <dbReference type="EMBL" id="ALC38847.1"/>
    </source>
</evidence>
<protein>
    <submittedName>
        <fullName evidence="1">CG4730</fullName>
    </submittedName>
</protein>
<organism evidence="1 2">
    <name type="scientific">Drosophila busckii</name>
    <name type="common">Fruit fly</name>
    <dbReference type="NCBI Taxonomy" id="30019"/>
    <lineage>
        <taxon>Eukaryota</taxon>
        <taxon>Metazoa</taxon>
        <taxon>Ecdysozoa</taxon>
        <taxon>Arthropoda</taxon>
        <taxon>Hexapoda</taxon>
        <taxon>Insecta</taxon>
        <taxon>Pterygota</taxon>
        <taxon>Neoptera</taxon>
        <taxon>Endopterygota</taxon>
        <taxon>Diptera</taxon>
        <taxon>Brachycera</taxon>
        <taxon>Muscomorpha</taxon>
        <taxon>Ephydroidea</taxon>
        <taxon>Drosophilidae</taxon>
        <taxon>Drosophila</taxon>
    </lineage>
</organism>
<name>A0A0M4EBK9_DROBS</name>
<dbReference type="AlphaFoldDB" id="A0A0M4EBK9"/>
<dbReference type="EMBL" id="CP012523">
    <property type="protein sequence ID" value="ALC38847.1"/>
    <property type="molecule type" value="Genomic_DNA"/>
</dbReference>
<keyword evidence="2" id="KW-1185">Reference proteome</keyword>
<reference evidence="1 2" key="1">
    <citation type="submission" date="2015-08" db="EMBL/GenBank/DDBJ databases">
        <title>Ancestral chromatin configuration constrains chromatin evolution on differentiating sex chromosomes in Drosophila.</title>
        <authorList>
            <person name="Zhou Q."/>
            <person name="Bachtrog D."/>
        </authorList>
    </citation>
    <scope>NUCLEOTIDE SEQUENCE [LARGE SCALE GENOMIC DNA]</scope>
    <source>
        <tissue evidence="1">Whole larvae</tissue>
    </source>
</reference>
<accession>A0A0M4EBK9</accession>
<gene>
    <name evidence="1" type="ORF">Dbus_chr2Lg932</name>
</gene>
<proteinExistence type="predicted"/>
<dbReference type="Proteomes" id="UP000494163">
    <property type="component" value="Chromosome 2L"/>
</dbReference>
<evidence type="ECO:0000313" key="2">
    <source>
        <dbReference type="Proteomes" id="UP000494163"/>
    </source>
</evidence>